<protein>
    <submittedName>
        <fullName evidence="3">Uncharacterized protein</fullName>
    </submittedName>
</protein>
<dbReference type="EMBL" id="MCFA01000175">
    <property type="protein sequence ID" value="ORY01037.1"/>
    <property type="molecule type" value="Genomic_DNA"/>
</dbReference>
<feature type="signal peptide" evidence="2">
    <location>
        <begin position="1"/>
        <end position="26"/>
    </location>
</feature>
<sequence>MFSEKSTLVLVLLLKIWSALKYRAQSIPNIHEGQTISNGRVNTQAESIQPLIKILMNERLATQKPQESKDNGTWFSKVCGDDTRVDDETWDIWVPLFGERRLKVGKLNVCSGVYQDPEEHMTVVEENDPIHDLKEEYGRGLARFVFHAYRKHSKQHRQKYCGKSPASSTTSKTVDHGRKVTPVLKKAKDCDKPKANWNIGSGNGFNDTQSGYHTAAPALETCSKEHICLQKETTLLEQRSSFASFQEGGLLELVTFRSTQVRVFTDFTYTFVSYDERIDETE</sequence>
<reference evidence="3 4" key="1">
    <citation type="submission" date="2016-07" db="EMBL/GenBank/DDBJ databases">
        <title>Pervasive Adenine N6-methylation of Active Genes in Fungi.</title>
        <authorList>
            <consortium name="DOE Joint Genome Institute"/>
            <person name="Mondo S.J."/>
            <person name="Dannebaum R.O."/>
            <person name="Kuo R.C."/>
            <person name="Labutti K."/>
            <person name="Haridas S."/>
            <person name="Kuo A."/>
            <person name="Salamov A."/>
            <person name="Ahrendt S.R."/>
            <person name="Lipzen A."/>
            <person name="Sullivan W."/>
            <person name="Andreopoulos W.B."/>
            <person name="Clum A."/>
            <person name="Lindquist E."/>
            <person name="Daum C."/>
            <person name="Ramamoorthy G.K."/>
            <person name="Gryganskyi A."/>
            <person name="Culley D."/>
            <person name="Magnuson J.K."/>
            <person name="James T.Y."/>
            <person name="O'Malley M.A."/>
            <person name="Stajich J.E."/>
            <person name="Spatafora J.W."/>
            <person name="Visel A."/>
            <person name="Grigoriev I.V."/>
        </authorList>
    </citation>
    <scope>NUCLEOTIDE SEQUENCE [LARGE SCALE GENOMIC DNA]</scope>
    <source>
        <strain evidence="3 4">CBS 115471</strain>
    </source>
</reference>
<feature type="chain" id="PRO_5012530821" evidence="2">
    <location>
        <begin position="27"/>
        <end position="282"/>
    </location>
</feature>
<name>A0A1Y1YTH5_9PLEO</name>
<evidence type="ECO:0000256" key="2">
    <source>
        <dbReference type="SAM" id="SignalP"/>
    </source>
</evidence>
<organism evidence="3 4">
    <name type="scientific">Clohesyomyces aquaticus</name>
    <dbReference type="NCBI Taxonomy" id="1231657"/>
    <lineage>
        <taxon>Eukaryota</taxon>
        <taxon>Fungi</taxon>
        <taxon>Dikarya</taxon>
        <taxon>Ascomycota</taxon>
        <taxon>Pezizomycotina</taxon>
        <taxon>Dothideomycetes</taxon>
        <taxon>Pleosporomycetidae</taxon>
        <taxon>Pleosporales</taxon>
        <taxon>Lindgomycetaceae</taxon>
        <taxon>Clohesyomyces</taxon>
    </lineage>
</organism>
<keyword evidence="2" id="KW-0732">Signal</keyword>
<evidence type="ECO:0000256" key="1">
    <source>
        <dbReference type="SAM" id="MobiDB-lite"/>
    </source>
</evidence>
<accession>A0A1Y1YTH5</accession>
<dbReference type="AlphaFoldDB" id="A0A1Y1YTH5"/>
<feature type="region of interest" description="Disordered" evidence="1">
    <location>
        <begin position="157"/>
        <end position="176"/>
    </location>
</feature>
<comment type="caution">
    <text evidence="3">The sequence shown here is derived from an EMBL/GenBank/DDBJ whole genome shotgun (WGS) entry which is preliminary data.</text>
</comment>
<evidence type="ECO:0000313" key="3">
    <source>
        <dbReference type="EMBL" id="ORY01037.1"/>
    </source>
</evidence>
<gene>
    <name evidence="3" type="ORF">BCR34DRAFT_592380</name>
</gene>
<keyword evidence="4" id="KW-1185">Reference proteome</keyword>
<dbReference type="Proteomes" id="UP000193144">
    <property type="component" value="Unassembled WGS sequence"/>
</dbReference>
<evidence type="ECO:0000313" key="4">
    <source>
        <dbReference type="Proteomes" id="UP000193144"/>
    </source>
</evidence>
<proteinExistence type="predicted"/>